<organism evidence="1 2">
    <name type="scientific">Globodera rostochiensis</name>
    <name type="common">Golden nematode worm</name>
    <name type="synonym">Heterodera rostochiensis</name>
    <dbReference type="NCBI Taxonomy" id="31243"/>
    <lineage>
        <taxon>Eukaryota</taxon>
        <taxon>Metazoa</taxon>
        <taxon>Ecdysozoa</taxon>
        <taxon>Nematoda</taxon>
        <taxon>Chromadorea</taxon>
        <taxon>Rhabditida</taxon>
        <taxon>Tylenchina</taxon>
        <taxon>Tylenchomorpha</taxon>
        <taxon>Tylenchoidea</taxon>
        <taxon>Heteroderidae</taxon>
        <taxon>Heteroderinae</taxon>
        <taxon>Globodera</taxon>
    </lineage>
</organism>
<proteinExistence type="predicted"/>
<dbReference type="WBParaSite" id="Gr19_v10_g4342.t1">
    <property type="protein sequence ID" value="Gr19_v10_g4342.t1"/>
    <property type="gene ID" value="Gr19_v10_g4342"/>
</dbReference>
<name>A0A914HTL0_GLORO</name>
<accession>A0A914HTL0</accession>
<dbReference type="Proteomes" id="UP000887572">
    <property type="component" value="Unplaced"/>
</dbReference>
<evidence type="ECO:0000313" key="2">
    <source>
        <dbReference type="WBParaSite" id="Gr19_v10_g4342.t1"/>
    </source>
</evidence>
<sequence>MTFNKSDYAIGTMAIPSSHKQLPKSCMRNGGGKYVNGLDRQRQNVAAERVAYFAIKKLLRHQFAGDSERITQR</sequence>
<reference evidence="2" key="1">
    <citation type="submission" date="2022-11" db="UniProtKB">
        <authorList>
            <consortium name="WormBaseParasite"/>
        </authorList>
    </citation>
    <scope>IDENTIFICATION</scope>
</reference>
<dbReference type="AlphaFoldDB" id="A0A914HTL0"/>
<keyword evidence="1" id="KW-1185">Reference proteome</keyword>
<evidence type="ECO:0000313" key="1">
    <source>
        <dbReference type="Proteomes" id="UP000887572"/>
    </source>
</evidence>
<protein>
    <submittedName>
        <fullName evidence="2">Uncharacterized protein</fullName>
    </submittedName>
</protein>